<dbReference type="Pfam" id="PF13365">
    <property type="entry name" value="Trypsin_2"/>
    <property type="match status" value="1"/>
</dbReference>
<dbReference type="SUPFAM" id="SSF52540">
    <property type="entry name" value="P-loop containing nucleoside triphosphate hydrolases"/>
    <property type="match status" value="1"/>
</dbReference>
<dbReference type="OrthoDB" id="134501at2"/>
<dbReference type="eggNOG" id="COG3591">
    <property type="taxonomic scope" value="Bacteria"/>
</dbReference>
<dbReference type="Proteomes" id="UP000028341">
    <property type="component" value="Unassembled WGS sequence"/>
</dbReference>
<dbReference type="SUPFAM" id="SSF50494">
    <property type="entry name" value="Trypsin-like serine proteases"/>
    <property type="match status" value="1"/>
</dbReference>
<feature type="compositionally biased region" description="Low complexity" evidence="1">
    <location>
        <begin position="525"/>
        <end position="536"/>
    </location>
</feature>
<protein>
    <recommendedName>
        <fullName evidence="2">Novel STAND NTPase 1 domain-containing protein</fullName>
    </recommendedName>
</protein>
<feature type="domain" description="Novel STAND NTPase 1" evidence="2">
    <location>
        <begin position="237"/>
        <end position="651"/>
    </location>
</feature>
<dbReference type="InterPro" id="IPR049052">
    <property type="entry name" value="nSTAND1"/>
</dbReference>
<dbReference type="STRING" id="55952.BU52_28420"/>
<dbReference type="InterPro" id="IPR011659">
    <property type="entry name" value="WD40"/>
</dbReference>
<dbReference type="Pfam" id="PF07676">
    <property type="entry name" value="PD40"/>
    <property type="match status" value="1"/>
</dbReference>
<dbReference type="SUPFAM" id="SSF82171">
    <property type="entry name" value="DPP6 N-terminal domain-like"/>
    <property type="match status" value="1"/>
</dbReference>
<accession>A0A081XJP2</accession>
<dbReference type="InterPro" id="IPR043504">
    <property type="entry name" value="Peptidase_S1_PA_chymotrypsin"/>
</dbReference>
<sequence length="1482" mass="160186">MLGQDDPGRTPPGAGHGEPEDADTVLAAGTVRLRDGHGDSAGTGFLVGDGLVLTCAHVVCDALGKPRDTAVLTGSRVTVDMPLLTGPGVPGHGLEAEVTHWVPIREDRSGDVAVLRLLGPAPGARPLPTSLSRRLWEHGSRLVGFTGRSDRPVWQRGSLLGPAGKGWVQLSRADGQTVRVTGGFSGSPVWDNALGAVVGMIVAAEPVRDDQQAYMLHLGALADEIPALAEALTAPTPFRGLEPFREEDAEVFFGREEDTETVVTALRGDRPAVTLCGPSGCGKSSLALAGVAPVMRRAGHEVVVVQCGRTSRPVEALAVELLELARQERFGPPRTVGVERVVTWLTGAGLADTVHRLTGSATTDLLVVLDQAEALLDLPAEDLTALLHALFPARRTAGMRVLLTLRADFVDAALSHEHLGPALKRGAVLPLTPMTREQLHDVITRPVDRVPGVSYEPGLARRILEDAGSEPGALPLLGFVLRHLWEEQSGGRLRVEAYERAGGVSGALRRHAEAAWRRYVLSVTGSGSPDSADASGTPDSGAAETDARRLLAGLVRVVPGSGAPALRRVLTRAEAGEQRWRLAVLFAGKDERLLVLHGGAGVPESVELAHEALITAWPTLAEVVREDRDFLAARAELQHDRERWERAGRADELLPRGAQLVSLESRLAGRTDELTASENDFLGLADSQRRAIQHAIQQQHRARQRRIRQAWTAGGLAFALIAALIVFFVQESRVSEKRAAEGRSRSLAVQADELADTNPAQAALAAIAGYDISPTQEARNALLRRYAALKEKAWILSGVEGKIDGVAMSADGAVTLATSDTRRATLFLRTKQGKVRQVNLRLPHNALQPTVSPDGRRIAYVRDEDRAVVWHDVTPTAKHPVGPAHLLEGPPVKAKPDDWGNQRKLIDFSRTSRYLVEAAVDSTTFPVRVWDLETGRLRDLPKKIPGIKSIWFGPDDTTLVAMGTTSTQTEIMDVVDIRTGARRRLVTEGAHSGVSSDGSVAITCHAGDIESSTDALYQTVRVADRRVLRSYRPDSFSCQPTVLDAGGDRFVLTGTGDGDIWEIVSTDGDDRPRRVIAPSGASTSDPTPTSFLLGSEQEPVLAFKDDSSVSGQPLVSADGGTAYGVPRLLGDGRTVLVRLGERGESLRVMETEGDNRDLAKVSVKAETPPAKEQVIAINRAETLMADVSDKNRVTVRRLPSLRRVAEFKTAVEPPVVDWDPHDLFTPPGDVGELEPVDLAFLPGDRLVTTVGSRVEQWDARDGRRLSSIDLKDLRLTSRSRPDYYVTAHRDPGLLAVSVDGEPHLHAVDLRTGRERKDLVIEFADDFLTAYFLKDTRYMAVLTSGRILELWSVEQGQRPRRVAAFPKPLRPGEWATGNPSGAHYFLAADSSVTFLRADDPSYRETYEFAESQRVISATRDGKALFGSPAPESSFDVLGESPLSLTRLDPGLWKRHLCKVIGRGLTDDERRGLPGHLPDKICAT</sequence>
<dbReference type="InterPro" id="IPR027417">
    <property type="entry name" value="P-loop_NTPase"/>
</dbReference>
<name>A0A081XJP2_STRTO</name>
<evidence type="ECO:0000256" key="1">
    <source>
        <dbReference type="SAM" id="MobiDB-lite"/>
    </source>
</evidence>
<comment type="caution">
    <text evidence="3">The sequence shown here is derived from an EMBL/GenBank/DDBJ whole genome shotgun (WGS) entry which is preliminary data.</text>
</comment>
<reference evidence="3 4" key="1">
    <citation type="submission" date="2014-02" db="EMBL/GenBank/DDBJ databases">
        <title>The genome announcement of Streptomyces toyocaensis NRRL15009.</title>
        <authorList>
            <person name="Hong H.-J."/>
            <person name="Kwun M.J."/>
        </authorList>
    </citation>
    <scope>NUCLEOTIDE SEQUENCE [LARGE SCALE GENOMIC DNA]</scope>
    <source>
        <strain evidence="3 4">NRRL 15009</strain>
    </source>
</reference>
<dbReference type="Gene3D" id="2.130.10.10">
    <property type="entry name" value="YVTN repeat-like/Quinoprotein amine dehydrogenase"/>
    <property type="match status" value="2"/>
</dbReference>
<dbReference type="RefSeq" id="WP_051858638.1">
    <property type="nucleotide sequence ID" value="NZ_JBFADL010000001.1"/>
</dbReference>
<proteinExistence type="predicted"/>
<feature type="compositionally biased region" description="Polar residues" evidence="1">
    <location>
        <begin position="1080"/>
        <end position="1089"/>
    </location>
</feature>
<feature type="region of interest" description="Disordered" evidence="1">
    <location>
        <begin position="1"/>
        <end position="21"/>
    </location>
</feature>
<dbReference type="SUPFAM" id="SSF50998">
    <property type="entry name" value="Quinoprotein alcohol dehydrogenase-like"/>
    <property type="match status" value="1"/>
</dbReference>
<evidence type="ECO:0000313" key="4">
    <source>
        <dbReference type="Proteomes" id="UP000028341"/>
    </source>
</evidence>
<keyword evidence="4" id="KW-1185">Reference proteome</keyword>
<dbReference type="EMBL" id="JFCB01000034">
    <property type="protein sequence ID" value="KES03765.1"/>
    <property type="molecule type" value="Genomic_DNA"/>
</dbReference>
<dbReference type="Pfam" id="PF20703">
    <property type="entry name" value="nSTAND1"/>
    <property type="match status" value="1"/>
</dbReference>
<dbReference type="InterPro" id="IPR011047">
    <property type="entry name" value="Quinoprotein_ADH-like_sf"/>
</dbReference>
<feature type="region of interest" description="Disordered" evidence="1">
    <location>
        <begin position="1069"/>
        <end position="1089"/>
    </location>
</feature>
<organism evidence="3 4">
    <name type="scientific">Streptomyces toyocaensis</name>
    <dbReference type="NCBI Taxonomy" id="55952"/>
    <lineage>
        <taxon>Bacteria</taxon>
        <taxon>Bacillati</taxon>
        <taxon>Actinomycetota</taxon>
        <taxon>Actinomycetes</taxon>
        <taxon>Kitasatosporales</taxon>
        <taxon>Streptomycetaceae</taxon>
        <taxon>Streptomyces</taxon>
    </lineage>
</organism>
<evidence type="ECO:0000313" key="3">
    <source>
        <dbReference type="EMBL" id="KES03765.1"/>
    </source>
</evidence>
<feature type="region of interest" description="Disordered" evidence="1">
    <location>
        <begin position="524"/>
        <end position="543"/>
    </location>
</feature>
<evidence type="ECO:0000259" key="2">
    <source>
        <dbReference type="Pfam" id="PF20703"/>
    </source>
</evidence>
<dbReference type="Gene3D" id="3.40.50.300">
    <property type="entry name" value="P-loop containing nucleotide triphosphate hydrolases"/>
    <property type="match status" value="1"/>
</dbReference>
<dbReference type="InterPro" id="IPR009003">
    <property type="entry name" value="Peptidase_S1_PA"/>
</dbReference>
<dbReference type="InterPro" id="IPR015943">
    <property type="entry name" value="WD40/YVTN_repeat-like_dom_sf"/>
</dbReference>
<gene>
    <name evidence="3" type="ORF">BU52_28420</name>
</gene>
<dbReference type="Gene3D" id="2.40.10.10">
    <property type="entry name" value="Trypsin-like serine proteases"/>
    <property type="match status" value="1"/>
</dbReference>